<dbReference type="EMBL" id="BA000001">
    <property type="protein sequence ID" value="BAA29461.1"/>
    <property type="molecule type" value="Genomic_DNA"/>
</dbReference>
<proteinExistence type="predicted"/>
<name>O58123_PYRHO</name>
<evidence type="ECO:0000313" key="2">
    <source>
        <dbReference type="Proteomes" id="UP000000752"/>
    </source>
</evidence>
<dbReference type="Proteomes" id="UP000000752">
    <property type="component" value="Chromosome"/>
</dbReference>
<dbReference type="PIR" id="H71146">
    <property type="entry name" value="H71146"/>
</dbReference>
<dbReference type="KEGG" id="pho:PH0386"/>
<organism evidence="1 2">
    <name type="scientific">Pyrococcus horikoshii (strain ATCC 700860 / DSM 12428 / JCM 9974 / NBRC 100139 / OT-3)</name>
    <dbReference type="NCBI Taxonomy" id="70601"/>
    <lineage>
        <taxon>Archaea</taxon>
        <taxon>Methanobacteriati</taxon>
        <taxon>Methanobacteriota</taxon>
        <taxon>Thermococci</taxon>
        <taxon>Thermococcales</taxon>
        <taxon>Thermococcaceae</taxon>
        <taxon>Pyrococcus</taxon>
    </lineage>
</organism>
<accession>O58123</accession>
<evidence type="ECO:0000313" key="1">
    <source>
        <dbReference type="EMBL" id="BAA29461.1"/>
    </source>
</evidence>
<keyword evidence="2" id="KW-1185">Reference proteome</keyword>
<gene>
    <name evidence="1" type="ordered locus">PH0386</name>
</gene>
<reference evidence="1 2" key="1">
    <citation type="journal article" date="1998" name="DNA Res.">
        <title>Complete sequence and gene organization of the genome of a hyper-thermophilic archaebacterium, Pyrococcus horikoshii OT3.</title>
        <authorList>
            <person name="Kawarabayasi Y."/>
            <person name="Sawada M."/>
            <person name="Horikawa H."/>
            <person name="Haikawa Y."/>
            <person name="Hino Y."/>
            <person name="Yamamoto S."/>
            <person name="Sekine M."/>
            <person name="Baba S."/>
            <person name="Kosugi H."/>
            <person name="Hosoyama A."/>
            <person name="Nagai Y."/>
            <person name="Sakai M."/>
            <person name="Ogura K."/>
            <person name="Otuka R."/>
            <person name="Nakazawa H."/>
            <person name="Takamiya M."/>
            <person name="Ohfuku Y."/>
            <person name="Funahashi T."/>
            <person name="Tanaka T."/>
            <person name="Kudoh Y."/>
            <person name="Yamazaki J."/>
            <person name="Kushida N."/>
            <person name="Oguchi A."/>
            <person name="Aoki K."/>
            <person name="Nakamura Y."/>
            <person name="Robb T.F."/>
            <person name="Horikoshi K."/>
            <person name="Masuchi Y."/>
            <person name="Shizuya H."/>
            <person name="Kikuchi H."/>
        </authorList>
    </citation>
    <scope>NUCLEOTIDE SEQUENCE [LARGE SCALE GENOMIC DNA]</scope>
    <source>
        <strain evidence="2">ATCC 700860 / DSM 12428 / JCM 9974 / NBRC 100139 / OT-3</strain>
    </source>
</reference>
<dbReference type="AlphaFoldDB" id="O58123"/>
<protein>
    <submittedName>
        <fullName evidence="1">Uncharacterized protein</fullName>
    </submittedName>
</protein>
<dbReference type="EnsemblBacteria" id="BAA29461">
    <property type="protein sequence ID" value="BAA29461"/>
    <property type="gene ID" value="BAA29461"/>
</dbReference>
<sequence length="129" mass="14999">MLASPGGSTDYEPLILPRLVDYLVKVVQHFLTGFNPLNLIYHPNYLLPRENPSNFPKLPPILLPQHLNLLFPCWVTYLYVEHEPVHLGFGEVINTFELYRILSCYNHEGFLERKGSPLYGNLPLLHRFQ</sequence>